<dbReference type="InterPro" id="IPR027417">
    <property type="entry name" value="P-loop_NTPase"/>
</dbReference>
<organism evidence="2 3">
    <name type="scientific">Tindallia magadiensis</name>
    <dbReference type="NCBI Taxonomy" id="69895"/>
    <lineage>
        <taxon>Bacteria</taxon>
        <taxon>Bacillati</taxon>
        <taxon>Bacillota</taxon>
        <taxon>Clostridia</taxon>
        <taxon>Peptostreptococcales</taxon>
        <taxon>Tindalliaceae</taxon>
        <taxon>Tindallia</taxon>
    </lineage>
</organism>
<dbReference type="EMBL" id="FOQA01000008">
    <property type="protein sequence ID" value="SFI18404.1"/>
    <property type="molecule type" value="Genomic_DNA"/>
</dbReference>
<dbReference type="Pfam" id="PF20720">
    <property type="entry name" value="nSTAND3"/>
    <property type="match status" value="1"/>
</dbReference>
<evidence type="ECO:0000313" key="2">
    <source>
        <dbReference type="EMBL" id="SFI18404.1"/>
    </source>
</evidence>
<dbReference type="OrthoDB" id="8421916at2"/>
<dbReference type="InterPro" id="IPR049050">
    <property type="entry name" value="nSTAND3"/>
</dbReference>
<dbReference type="RefSeq" id="WP_093372974.1">
    <property type="nucleotide sequence ID" value="NZ_FOQA01000008.1"/>
</dbReference>
<name>A0A1I3G4P9_9FIRM</name>
<gene>
    <name evidence="2" type="ORF">SAMN05192551_1081</name>
</gene>
<dbReference type="STRING" id="69895.SAMN05192551_1081"/>
<protein>
    <recommendedName>
        <fullName evidence="1">Novel STAND NTPase 3 domain-containing protein</fullName>
    </recommendedName>
</protein>
<accession>A0A1I3G4P9</accession>
<evidence type="ECO:0000313" key="3">
    <source>
        <dbReference type="Proteomes" id="UP000199287"/>
    </source>
</evidence>
<evidence type="ECO:0000259" key="1">
    <source>
        <dbReference type="Pfam" id="PF20720"/>
    </source>
</evidence>
<feature type="domain" description="Novel STAND NTPase 3" evidence="1">
    <location>
        <begin position="262"/>
        <end position="399"/>
    </location>
</feature>
<dbReference type="Proteomes" id="UP000199287">
    <property type="component" value="Unassembled WGS sequence"/>
</dbReference>
<sequence length="1333" mass="156284">MSVEIFGPKGYDFQYLNSLLVALEYLNKDEVEIYIEKKNGEDAQITFSREEIKYIIDIQVKNRSEDIDLQSFADWISHFESRSVSNCLLNKLDKNDTRYVVFISDARSKDDVSLFVDEEAIHTELSVGFSNEYLDKIKETIKNCYSDSNSKSISRRTFLESFIDGISNNNLRSILKKAKLRERYTEVYSTEKIRYLLNKKFYIPQGKTDDVIIELLDKIRHSRGTDISITTDLIHIIDKYSGKIVLNRNGNYIKRIERELCGRILSTNNVLLLTGVSFCGKSYLAKDIAQDYLENGYNVERVGELYGDGGAISFIRHRGIEDRLLIFEDPFGQVETKNDAMNIFNELRNLIRESKSNRKIIITSRKDILLDTTSKKTISECSIDSHCWIDLTLDSSEKMIELWESYYGDSAESKKLCDDVTKWLQETEKTSSLQLGHIANIYSAKKELRDLIALETVDIISTARIDSNDLAGIIERRGSAASKIFVALGLSCNTYKTVTLNDLAFILSECEKKPGIYKDKKECIEITLDDYLEDNKYSNYPKYDFDYKLNNEYKSELKYLNQHGYIQIDNVKRIMFVHPIYHFATQLLFKKQFIDVLEQKEVTDLVEKTLSSLSINANLCTLIMLENLYKEKPDGELRKLILTGLDSIFPSVRDKVIMFFDRRISDLDESEQNKFVDVLMYGQSIDNDGIGWYDGIPYFNISERRRLSYRDWLRNEISNGEVDSLLRKIVGGIEISSEEMWNLLNIRNSGVIELNILEKALTYDESFIRGKAIRLIFENYAFEFEKVDEYLNSYEHPEIIYSLFRGALNSWLRYSSESKKKILDYFKSSINIMSVAIRTKKLLENFEDEHSGESINWSEVEEKDKIELWNVWHEIFVEFLNKFPSRYVTMNEPHMVSVTEHSLEYIKDEEKVIELSIAWFNWLDRYLQYNLPHDYGMSVAQYLLDGTGKKSDYRVDIFETMLTTEKTSFITSNIKVFVDYWNDLSDKEKRIVLNLYKSTRKDISWIKAVSLSRKITPYEIQVEILGEIIDEKSISDVVDILIQKGLLEKCLNIHCGYPQPLWWNGYHHNNYKLWDAVIVEVLKRNELNRAFDIALREVIDLLYNYNDKRISNINDVYEQDLLKIPDKRKLVFERLLHVTVSHNQCNKKLWDLLLQYSSQEEIEFYFNKIVEDIELVQYWQIGYGDLFALFDSSIIFEKIYPNLEVDNLIKDLGENTLTLYKMINDSKNTFEGFRDKELSASSQKVNEEEILKRNAELEKLKASFLVSITKIYKDSQPRLFLSNEFVKGVMKKMEITSSELEDLIEKNRVRLIEITRDLRQKYDDHYDLIDWVN</sequence>
<keyword evidence="3" id="KW-1185">Reference proteome</keyword>
<proteinExistence type="predicted"/>
<reference evidence="3" key="1">
    <citation type="submission" date="2016-10" db="EMBL/GenBank/DDBJ databases">
        <authorList>
            <person name="Varghese N."/>
            <person name="Submissions S."/>
        </authorList>
    </citation>
    <scope>NUCLEOTIDE SEQUENCE [LARGE SCALE GENOMIC DNA]</scope>
    <source>
        <strain evidence="3">Z-7934</strain>
    </source>
</reference>
<dbReference type="SUPFAM" id="SSF52540">
    <property type="entry name" value="P-loop containing nucleoside triphosphate hydrolases"/>
    <property type="match status" value="1"/>
</dbReference>